<dbReference type="InterPro" id="IPR027434">
    <property type="entry name" value="Homing_endonucl"/>
</dbReference>
<dbReference type="InterPro" id="IPR003587">
    <property type="entry name" value="Hint_dom_N"/>
</dbReference>
<dbReference type="GO" id="GO:0031419">
    <property type="term" value="F:cobalamin binding"/>
    <property type="evidence" value="ECO:0007669"/>
    <property type="project" value="UniProtKB-KW"/>
</dbReference>
<accession>A0A0G0HXE0</accession>
<organism evidence="15 16">
    <name type="scientific">Berkelbacteria bacterium GW2011_GWA1_36_9</name>
    <dbReference type="NCBI Taxonomy" id="1618331"/>
    <lineage>
        <taxon>Bacteria</taxon>
        <taxon>Candidatus Berkelbacteria</taxon>
    </lineage>
</organism>
<dbReference type="PATRIC" id="fig|1618331.3.peg.935"/>
<dbReference type="InterPro" id="IPR006141">
    <property type="entry name" value="Intein_N"/>
</dbReference>
<dbReference type="Gene3D" id="3.10.28.10">
    <property type="entry name" value="Homing endonucleases"/>
    <property type="match status" value="1"/>
</dbReference>
<dbReference type="NCBIfam" id="TIGR01443">
    <property type="entry name" value="intein_Cterm"/>
    <property type="match status" value="1"/>
</dbReference>
<dbReference type="Gene3D" id="3.20.70.20">
    <property type="match status" value="2"/>
</dbReference>
<dbReference type="GO" id="GO:0005524">
    <property type="term" value="F:ATP binding"/>
    <property type="evidence" value="ECO:0007669"/>
    <property type="project" value="InterPro"/>
</dbReference>
<dbReference type="InterPro" id="IPR024434">
    <property type="entry name" value="TSCPD_dom"/>
</dbReference>
<evidence type="ECO:0000256" key="6">
    <source>
        <dbReference type="ARBA" id="ARBA00022813"/>
    </source>
</evidence>
<dbReference type="InterPro" id="IPR003586">
    <property type="entry name" value="Hint_dom_C"/>
</dbReference>
<evidence type="ECO:0000256" key="3">
    <source>
        <dbReference type="ARBA" id="ARBA00022628"/>
    </source>
</evidence>
<dbReference type="SUPFAM" id="SSF51998">
    <property type="entry name" value="PFL-like glycyl radical enzymes"/>
    <property type="match status" value="1"/>
</dbReference>
<proteinExistence type="inferred from homology"/>
<dbReference type="InterPro" id="IPR004042">
    <property type="entry name" value="Intein_endonuc_central"/>
</dbReference>
<dbReference type="GO" id="GO:0071897">
    <property type="term" value="P:DNA biosynthetic process"/>
    <property type="evidence" value="ECO:0007669"/>
    <property type="project" value="UniProtKB-KW"/>
</dbReference>
<dbReference type="Pfam" id="PF14890">
    <property type="entry name" value="Intein_splicing"/>
    <property type="match status" value="1"/>
</dbReference>
<keyword evidence="5" id="KW-0547">Nucleotide-binding</keyword>
<dbReference type="NCBIfam" id="TIGR01445">
    <property type="entry name" value="intein_Nterm"/>
    <property type="match status" value="1"/>
</dbReference>
<dbReference type="Gene3D" id="2.170.16.10">
    <property type="entry name" value="Hedgehog/Intein (Hint) domain"/>
    <property type="match status" value="1"/>
</dbReference>
<dbReference type="GO" id="GO:0009263">
    <property type="term" value="P:deoxyribonucleotide biosynthetic process"/>
    <property type="evidence" value="ECO:0007669"/>
    <property type="project" value="UniProtKB-KW"/>
</dbReference>
<evidence type="ECO:0000256" key="1">
    <source>
        <dbReference type="ARBA" id="ARBA00001922"/>
    </source>
</evidence>
<dbReference type="InterPro" id="IPR006142">
    <property type="entry name" value="INTEIN"/>
</dbReference>
<comment type="similarity">
    <text evidence="2">Belongs to the ribonucleoside diphosphate reductase class-2 family.</text>
</comment>
<dbReference type="PROSITE" id="PS50819">
    <property type="entry name" value="INTEIN_ENDONUCLEASE"/>
    <property type="match status" value="1"/>
</dbReference>
<keyword evidence="9 13" id="KW-0215">Deoxyribonucleotide synthesis</keyword>
<keyword evidence="10" id="KW-0170">Cobalt</keyword>
<dbReference type="Pfam" id="PF14528">
    <property type="entry name" value="LAGLIDADG_3"/>
    <property type="match status" value="1"/>
</dbReference>
<dbReference type="InterPro" id="IPR050862">
    <property type="entry name" value="RdRp_reductase_class-2"/>
</dbReference>
<dbReference type="InterPro" id="IPR000788">
    <property type="entry name" value="RNR_lg_C"/>
</dbReference>
<name>A0A0G0HXE0_9BACT</name>
<dbReference type="UniPathway" id="UPA00326"/>
<evidence type="ECO:0000256" key="5">
    <source>
        <dbReference type="ARBA" id="ARBA00022741"/>
    </source>
</evidence>
<keyword evidence="4" id="KW-0237">DNA synthesis</keyword>
<evidence type="ECO:0000313" key="16">
    <source>
        <dbReference type="Proteomes" id="UP000034508"/>
    </source>
</evidence>
<evidence type="ECO:0000259" key="14">
    <source>
        <dbReference type="PROSITE" id="PS50819"/>
    </source>
</evidence>
<comment type="similarity">
    <text evidence="13">Belongs to the ribonucleoside diphosphate reductase large chain family.</text>
</comment>
<evidence type="ECO:0000256" key="13">
    <source>
        <dbReference type="RuleBase" id="RU003410"/>
    </source>
</evidence>
<dbReference type="GO" id="GO:0004748">
    <property type="term" value="F:ribonucleoside-diphosphate reductase activity, thioredoxin disulfide as acceptor"/>
    <property type="evidence" value="ECO:0007669"/>
    <property type="project" value="UniProtKB-EC"/>
</dbReference>
<evidence type="ECO:0000256" key="4">
    <source>
        <dbReference type="ARBA" id="ARBA00022634"/>
    </source>
</evidence>
<keyword evidence="6" id="KW-0068">Autocatalytic cleavage</keyword>
<protein>
    <recommendedName>
        <fullName evidence="13">Ribonucleoside-diphosphate reductase</fullName>
        <ecNumber evidence="13">1.17.4.1</ecNumber>
    </recommendedName>
</protein>
<dbReference type="PANTHER" id="PTHR43371:SF1">
    <property type="entry name" value="RIBONUCLEOSIDE-DIPHOSPHATE REDUCTASE"/>
    <property type="match status" value="1"/>
</dbReference>
<dbReference type="SMART" id="SM00306">
    <property type="entry name" value="HintN"/>
    <property type="match status" value="1"/>
</dbReference>
<reference evidence="15 16" key="1">
    <citation type="journal article" date="2015" name="Nature">
        <title>rRNA introns, odd ribosomes, and small enigmatic genomes across a large radiation of phyla.</title>
        <authorList>
            <person name="Brown C.T."/>
            <person name="Hug L.A."/>
            <person name="Thomas B.C."/>
            <person name="Sharon I."/>
            <person name="Castelle C.J."/>
            <person name="Singh A."/>
            <person name="Wilkins M.J."/>
            <person name="Williams K.H."/>
            <person name="Banfield J.F."/>
        </authorList>
    </citation>
    <scope>NUCLEOTIDE SEQUENCE [LARGE SCALE GENOMIC DNA]</scope>
</reference>
<comment type="caution">
    <text evidence="15">The sequence shown here is derived from an EMBL/GenBank/DDBJ whole genome shotgun (WGS) entry which is preliminary data.</text>
</comment>
<keyword evidence="7" id="KW-0651">Protein splicing</keyword>
<evidence type="ECO:0000256" key="7">
    <source>
        <dbReference type="ARBA" id="ARBA00023000"/>
    </source>
</evidence>
<dbReference type="SMART" id="SM00305">
    <property type="entry name" value="HintC"/>
    <property type="match status" value="1"/>
</dbReference>
<dbReference type="AlphaFoldDB" id="A0A0G0HXE0"/>
<dbReference type="InterPro" id="IPR004860">
    <property type="entry name" value="LAGLIDADG_dom"/>
</dbReference>
<keyword evidence="8 13" id="KW-0560">Oxidoreductase</keyword>
<dbReference type="GO" id="GO:0004519">
    <property type="term" value="F:endonuclease activity"/>
    <property type="evidence" value="ECO:0007669"/>
    <property type="project" value="InterPro"/>
</dbReference>
<dbReference type="InterPro" id="IPR036844">
    <property type="entry name" value="Hint_dom_sf"/>
</dbReference>
<dbReference type="SUPFAM" id="SSF51294">
    <property type="entry name" value="Hedgehog/intein (Hint) domain"/>
    <property type="match status" value="1"/>
</dbReference>
<evidence type="ECO:0000256" key="10">
    <source>
        <dbReference type="ARBA" id="ARBA00023285"/>
    </source>
</evidence>
<dbReference type="Pfam" id="PF00317">
    <property type="entry name" value="Ribonuc_red_lgN"/>
    <property type="match status" value="1"/>
</dbReference>
<sequence length="1173" mass="129989">MSQKTSLLDEVQPKIVKLELSENALRVIAKRYLMKDRNLEPIETPEEMFQRVAKHIAKEDSNYGATKEEISKTENQFYNVMASLEFLPNSPTFTGAGTKLGQLSACFVLPIEDDMKSILKTQMDMGLIHKSGGGTGFSFSRLRPKNDAVGSTGGISSGPIGFLQMYNDTTECIKQGGTRRGANMGILRIDHPDILEFISYKEKEGTLINFNISIALTKDFMKALEKDEEYELINPRDGNHTGKLKAREVFDKIVDGAWRNGEPGIIFLDKINEKNPTPKVGEIEATNPCVTGETLVSTEKGLMRIDTIASIYSDGGLNIVTDEVVSENTGYDYYSSGGTALATTTKIKRRCSLNTISRAFKTGIKPVYHLTTESGYEITATADHKIYTQDGWVLLQNIQPGYHTVYLQSQAGAFNISNNLPSTTVHKLSLPTKWSKELGEIMGLIVGDGWLIKSGKNCRLGLTFGESNEDVLNYIKPIMNGFYGKNIKEIARPNGTYHLSYHGKFLIEFFSQLGISSNKAASKKVPETIFTAPKEAVIGFLRGLFSADGTIAWHEKNQNKYIRLTSKSLALVKGVQVLLLNLGIKSKIYNRSRDARWGFPYTNKNGQSKKYLLDGILYELNISKSSLKVFLNQIGFINQKHSILSQKLLKLNCRNEKWEETAKEVKSIGLKEVYDLTEPSTHSFIANGIVISNCGEQPLLPYESCNLGALNLKKFTKVESGQTEVDWNKLEKVISDAVHFMDNVIDINKYPVAEIEKMTKLNRKIGITVMGFADMLYNLGIPYDSDEGLKMAEKIMGFIEKKSHEASQKIAKTRGEFPNFPESVWSKNNGPKMRHAATTSCNPTGTLSIIGTCSSGIEPFFALAYTKTVMDGTALQEVNEHFLRVAKQRGFYNQELLEKILETGSIQEIDSVPQDVKKVFKVASDIAPEWHVKMQAAFQKHTDGAISKTINFPNSATREDVEKAYLLAYKLNCKGLTVYRDGSRNAQVLTVGTSTPTPTITATSETKITPRERPDIIHGSTYRIKTAYGKLFITINDDENGTPFEVFSHLGKAGGFFAAKAEAICRLISLALRSGVDPEEIIDQLKGIRGPTPTWSEDGKMILSMPDAISQILEKHITKSQAHLDLDFKPAEQLKPLSLADLGEAPACPECGALLEISEGCLKCNLCGFSKCG</sequence>
<evidence type="ECO:0000313" key="15">
    <source>
        <dbReference type="EMBL" id="KKQ16689.1"/>
    </source>
</evidence>
<dbReference type="Pfam" id="PF12637">
    <property type="entry name" value="TSCPD"/>
    <property type="match status" value="1"/>
</dbReference>
<dbReference type="Pfam" id="PF02867">
    <property type="entry name" value="Ribonuc_red_lgC"/>
    <property type="match status" value="1"/>
</dbReference>
<dbReference type="SUPFAM" id="SSF55608">
    <property type="entry name" value="Homing endonucleases"/>
    <property type="match status" value="1"/>
</dbReference>
<dbReference type="EC" id="1.17.4.1" evidence="13"/>
<dbReference type="GO" id="GO:0016539">
    <property type="term" value="P:intein-mediated protein splicing"/>
    <property type="evidence" value="ECO:0007669"/>
    <property type="project" value="InterPro"/>
</dbReference>
<dbReference type="InterPro" id="IPR013509">
    <property type="entry name" value="RNR_lsu_N"/>
</dbReference>
<gene>
    <name evidence="15" type="ORF">US31_C0028G0004</name>
</gene>
<comment type="function">
    <text evidence="11">Catalyzes the reduction of ribonucleotides to deoxyribonucleotides. May function to provide a pool of deoxyribonucleotide precursors for DNA repair during oxygen limitation and/or for immediate growth after restoration of oxygen.</text>
</comment>
<evidence type="ECO:0000256" key="9">
    <source>
        <dbReference type="ARBA" id="ARBA00023116"/>
    </source>
</evidence>
<keyword evidence="3" id="KW-0846">Cobalamin</keyword>
<comment type="catalytic activity">
    <reaction evidence="12 13">
        <text>a 2'-deoxyribonucleoside 5'-diphosphate + [thioredoxin]-disulfide + H2O = a ribonucleoside 5'-diphosphate + [thioredoxin]-dithiol</text>
        <dbReference type="Rhea" id="RHEA:23252"/>
        <dbReference type="Rhea" id="RHEA-COMP:10698"/>
        <dbReference type="Rhea" id="RHEA-COMP:10700"/>
        <dbReference type="ChEBI" id="CHEBI:15377"/>
        <dbReference type="ChEBI" id="CHEBI:29950"/>
        <dbReference type="ChEBI" id="CHEBI:50058"/>
        <dbReference type="ChEBI" id="CHEBI:57930"/>
        <dbReference type="ChEBI" id="CHEBI:73316"/>
        <dbReference type="EC" id="1.17.4.1"/>
    </reaction>
</comment>
<evidence type="ECO:0000256" key="2">
    <source>
        <dbReference type="ARBA" id="ARBA00007405"/>
    </source>
</evidence>
<evidence type="ECO:0000256" key="11">
    <source>
        <dbReference type="ARBA" id="ARBA00025437"/>
    </source>
</evidence>
<dbReference type="PROSITE" id="PS50817">
    <property type="entry name" value="INTEIN_N_TER"/>
    <property type="match status" value="1"/>
</dbReference>
<dbReference type="SUPFAM" id="SSF48168">
    <property type="entry name" value="R1 subunit of ribonucleotide reductase, N-terminal domain"/>
    <property type="match status" value="1"/>
</dbReference>
<dbReference type="EMBL" id="LBSM01000028">
    <property type="protein sequence ID" value="KKQ16689.1"/>
    <property type="molecule type" value="Genomic_DNA"/>
</dbReference>
<evidence type="ECO:0000256" key="12">
    <source>
        <dbReference type="ARBA" id="ARBA00047754"/>
    </source>
</evidence>
<dbReference type="Proteomes" id="UP000034508">
    <property type="component" value="Unassembled WGS sequence"/>
</dbReference>
<dbReference type="InterPro" id="IPR008926">
    <property type="entry name" value="RNR_R1-su_N"/>
</dbReference>
<dbReference type="PROSITE" id="PS50818">
    <property type="entry name" value="INTEIN_C_TER"/>
    <property type="match status" value="1"/>
</dbReference>
<dbReference type="InterPro" id="IPR030934">
    <property type="entry name" value="Intein_C"/>
</dbReference>
<comment type="function">
    <text evidence="13">Provides the precursors necessary for DNA synthesis. Catalyzes the biosynthesis of deoxyribonucleotides from the corresponding ribonucleotides.</text>
</comment>
<feature type="domain" description="DOD-type homing endonuclease" evidence="14">
    <location>
        <begin position="441"/>
        <end position="584"/>
    </location>
</feature>
<dbReference type="CDD" id="cd00081">
    <property type="entry name" value="Hint"/>
    <property type="match status" value="1"/>
</dbReference>
<dbReference type="PRINTS" id="PR00379">
    <property type="entry name" value="INTEIN"/>
</dbReference>
<comment type="cofactor">
    <cofactor evidence="1">
        <name>adenosylcob(III)alamin</name>
        <dbReference type="ChEBI" id="CHEBI:18408"/>
    </cofactor>
</comment>
<evidence type="ECO:0000256" key="8">
    <source>
        <dbReference type="ARBA" id="ARBA00023002"/>
    </source>
</evidence>
<dbReference type="PANTHER" id="PTHR43371">
    <property type="entry name" value="VITAMIN B12-DEPENDENT RIBONUCLEOTIDE REDUCTASE"/>
    <property type="match status" value="1"/>
</dbReference>